<name>A0A2N9XX83_9NEIS</name>
<dbReference type="EMBL" id="MEIS01000114">
    <property type="protein sequence ID" value="PIT54486.1"/>
    <property type="molecule type" value="Genomic_DNA"/>
</dbReference>
<dbReference type="PANTHER" id="PTHR45527:SF10">
    <property type="entry name" value="PYOCHELIN SYNTHASE PCHF"/>
    <property type="match status" value="1"/>
</dbReference>
<evidence type="ECO:0000313" key="3">
    <source>
        <dbReference type="EMBL" id="PIT54486.1"/>
    </source>
</evidence>
<dbReference type="AlphaFoldDB" id="A0A2N9XX83"/>
<comment type="caution">
    <text evidence="3">The sequence shown here is derived from an EMBL/GenBank/DDBJ whole genome shotgun (WGS) entry which is preliminary data.</text>
</comment>
<dbReference type="Pfam" id="PF00501">
    <property type="entry name" value="AMP-binding"/>
    <property type="match status" value="1"/>
</dbReference>
<dbReference type="GO" id="GO:0044550">
    <property type="term" value="P:secondary metabolite biosynthetic process"/>
    <property type="evidence" value="ECO:0007669"/>
    <property type="project" value="TreeGrafter"/>
</dbReference>
<sequence length="609" mass="66772">MNDVSARSSTSEVTAADAFRFLEYIQHNLFDAVPDKTALFYAGEAISYPQVGQNVARIMHALRQKDLQAGAVVAVCLPKSAEHVYAVLACALLGIIWLPVDMDAPEARREYLLSNSKVDVVIAKAQPDGWQCVLIDDVLAMPVPERPECSYALNKRAAYYLYTSGSTGIPKCVVLNNLATANVLGQTIGRWNMHRDDVLMAVTPFHHDMSVFDVFAAMALGTSLVIPTPAQVKDACAWAQLVATHNVTIWVSVPAIVDMLCSVARVEQLQSLRLVAQGGDYVKPALIQYLRQHLPHARLFSLGGPTETTIWSIWHEITAEDVDVIPYGRALAHNQYYILNEQLQPCAVGEVGQMYMAGVNLSNGYLLDGQLLTGDFVSLQCDAGKTALRMNDLGYMRADGNIIFAGRAEGYLKIKGVRISAAEVEVVLAKSGCLQDGVVVCCTHPVTSMHELVAVYTLPAGRQNVDINALKQHLLASLPKSHVPTRWLAIDQIPLTRNVKVDRKRIQQMAQERLYQAVPAQAAAAAGQNQAVADSVVAIFRDCRPQQADDTGDISVQSEILVMGLRLKQLMMVAGRITERFNIQLDAPALVRCKTVQDVVYQVQQKMLN</sequence>
<dbReference type="GO" id="GO:0005737">
    <property type="term" value="C:cytoplasm"/>
    <property type="evidence" value="ECO:0007669"/>
    <property type="project" value="TreeGrafter"/>
</dbReference>
<reference evidence="3 4" key="1">
    <citation type="journal article" date="2017" name="MBio">
        <title>Type VI secretion-mediated competition in the bee gut microbiome.</title>
        <authorList>
            <person name="Steele M.I."/>
            <person name="Kwong W.K."/>
            <person name="Powell J.E."/>
            <person name="Whiteley M."/>
            <person name="Moran N.A."/>
        </authorList>
    </citation>
    <scope>NUCLEOTIDE SEQUENCE [LARGE SCALE GENOMIC DNA]</scope>
    <source>
        <strain evidence="3 4">Nev3CBA3</strain>
    </source>
</reference>
<evidence type="ECO:0000259" key="2">
    <source>
        <dbReference type="Pfam" id="PF00501"/>
    </source>
</evidence>
<dbReference type="GO" id="GO:0016874">
    <property type="term" value="F:ligase activity"/>
    <property type="evidence" value="ECO:0007669"/>
    <property type="project" value="UniProtKB-KW"/>
</dbReference>
<dbReference type="InterPro" id="IPR042099">
    <property type="entry name" value="ANL_N_sf"/>
</dbReference>
<dbReference type="PROSITE" id="PS00455">
    <property type="entry name" value="AMP_BINDING"/>
    <property type="match status" value="1"/>
</dbReference>
<evidence type="ECO:0000256" key="1">
    <source>
        <dbReference type="ARBA" id="ARBA00022598"/>
    </source>
</evidence>
<gene>
    <name evidence="3" type="ORF">BHC49_08470</name>
</gene>
<organism evidence="3 4">
    <name type="scientific">Snodgrassella alvi</name>
    <dbReference type="NCBI Taxonomy" id="1196083"/>
    <lineage>
        <taxon>Bacteria</taxon>
        <taxon>Pseudomonadati</taxon>
        <taxon>Pseudomonadota</taxon>
        <taxon>Betaproteobacteria</taxon>
        <taxon>Neisseriales</taxon>
        <taxon>Neisseriaceae</taxon>
        <taxon>Snodgrassella</taxon>
    </lineage>
</organism>
<keyword evidence="1" id="KW-0436">Ligase</keyword>
<dbReference type="SUPFAM" id="SSF56801">
    <property type="entry name" value="Acetyl-CoA synthetase-like"/>
    <property type="match status" value="1"/>
</dbReference>
<dbReference type="InterPro" id="IPR020845">
    <property type="entry name" value="AMP-binding_CS"/>
</dbReference>
<dbReference type="PANTHER" id="PTHR45527">
    <property type="entry name" value="NONRIBOSOMAL PEPTIDE SYNTHETASE"/>
    <property type="match status" value="1"/>
</dbReference>
<dbReference type="InterPro" id="IPR000873">
    <property type="entry name" value="AMP-dep_synth/lig_dom"/>
</dbReference>
<proteinExistence type="predicted"/>
<dbReference type="InterPro" id="IPR045851">
    <property type="entry name" value="AMP-bd_C_sf"/>
</dbReference>
<dbReference type="Gene3D" id="3.40.50.12780">
    <property type="entry name" value="N-terminal domain of ligase-like"/>
    <property type="match status" value="1"/>
</dbReference>
<dbReference type="GO" id="GO:0031177">
    <property type="term" value="F:phosphopantetheine binding"/>
    <property type="evidence" value="ECO:0007669"/>
    <property type="project" value="TreeGrafter"/>
</dbReference>
<evidence type="ECO:0000313" key="4">
    <source>
        <dbReference type="Proteomes" id="UP000229434"/>
    </source>
</evidence>
<dbReference type="GO" id="GO:0043041">
    <property type="term" value="P:amino acid activation for nonribosomal peptide biosynthetic process"/>
    <property type="evidence" value="ECO:0007669"/>
    <property type="project" value="TreeGrafter"/>
</dbReference>
<protein>
    <submittedName>
        <fullName evidence="3">Peptide synthetase</fullName>
    </submittedName>
</protein>
<dbReference type="Gene3D" id="3.30.300.30">
    <property type="match status" value="1"/>
</dbReference>
<dbReference type="Proteomes" id="UP000229434">
    <property type="component" value="Unassembled WGS sequence"/>
</dbReference>
<accession>A0A2N9XX83</accession>
<feature type="domain" description="AMP-dependent synthetase/ligase" evidence="2">
    <location>
        <begin position="33"/>
        <end position="366"/>
    </location>
</feature>